<sequence>MSTESVISAELTNYGRIVGLFTLGYCIPGLATVATLLRSEIKYNNFNAKPFTILIVNSLIADVVFLLLFIFYAAPCDLLVDKVYGSIMRTLAGFCQSYIFSVSLFINMVITANRFTTIFYSKAADRIFDKRGTHFIAFATWIGAALSIAVLDVWLKGCSYFYDEKQFIFYATCDTTRDNVLLSAVPVLSLGVMGILYFMCLLKLKYENSKVSNETIVRNMAKKRMKVFWQAFGIWASMLMNVLSYHFISPYMKHILVNGIVSVVLILCPTYGSCVIILIFDKKMRQCLQSIYKSNVIHTQTAMTAAVR</sequence>
<dbReference type="PANTHER" id="PTHR23017">
    <property type="entry name" value="SERPENTINE RECEPTOR, CLASS X"/>
    <property type="match status" value="1"/>
</dbReference>
<keyword evidence="2 5" id="KW-0812">Transmembrane</keyword>
<feature type="transmembrane region" description="Helical" evidence="5">
    <location>
        <begin position="51"/>
        <end position="74"/>
    </location>
</feature>
<dbReference type="InterPro" id="IPR000276">
    <property type="entry name" value="GPCR_Rhodpsn"/>
</dbReference>
<dbReference type="Gene3D" id="1.20.1070.10">
    <property type="entry name" value="Rhodopsin 7-helix transmembrane proteins"/>
    <property type="match status" value="1"/>
</dbReference>
<protein>
    <submittedName>
        <fullName evidence="8">7TM GPCR serpentine receptor class x (Srx) domain-containing protein</fullName>
    </submittedName>
</protein>
<feature type="transmembrane region" description="Helical" evidence="5">
    <location>
        <begin position="86"/>
        <end position="112"/>
    </location>
</feature>
<keyword evidence="7" id="KW-1185">Reference proteome</keyword>
<accession>A0A915HH86</accession>
<feature type="transmembrane region" description="Helical" evidence="5">
    <location>
        <begin position="133"/>
        <end position="155"/>
    </location>
</feature>
<evidence type="ECO:0000256" key="1">
    <source>
        <dbReference type="ARBA" id="ARBA00004370"/>
    </source>
</evidence>
<proteinExistence type="predicted"/>
<feature type="transmembrane region" description="Helical" evidence="5">
    <location>
        <begin position="184"/>
        <end position="206"/>
    </location>
</feature>
<evidence type="ECO:0000256" key="3">
    <source>
        <dbReference type="ARBA" id="ARBA00022989"/>
    </source>
</evidence>
<comment type="subcellular location">
    <subcellularLocation>
        <location evidence="1">Membrane</location>
    </subcellularLocation>
</comment>
<dbReference type="PROSITE" id="PS00237">
    <property type="entry name" value="G_PROTEIN_RECEP_F1_1"/>
    <property type="match status" value="1"/>
</dbReference>
<dbReference type="Pfam" id="PF10328">
    <property type="entry name" value="7TM_GPCR_Srx"/>
    <property type="match status" value="1"/>
</dbReference>
<organism evidence="7 8">
    <name type="scientific">Romanomermis culicivorax</name>
    <name type="common">Nematode worm</name>
    <dbReference type="NCBI Taxonomy" id="13658"/>
    <lineage>
        <taxon>Eukaryota</taxon>
        <taxon>Metazoa</taxon>
        <taxon>Ecdysozoa</taxon>
        <taxon>Nematoda</taxon>
        <taxon>Enoplea</taxon>
        <taxon>Dorylaimia</taxon>
        <taxon>Mermithida</taxon>
        <taxon>Mermithoidea</taxon>
        <taxon>Mermithidae</taxon>
        <taxon>Romanomermis</taxon>
    </lineage>
</organism>
<evidence type="ECO:0000313" key="8">
    <source>
        <dbReference type="WBParaSite" id="nRc.2.0.1.t00983-RA"/>
    </source>
</evidence>
<feature type="transmembrane region" description="Helical" evidence="5">
    <location>
        <begin position="20"/>
        <end position="39"/>
    </location>
</feature>
<reference evidence="8" key="1">
    <citation type="submission" date="2022-11" db="UniProtKB">
        <authorList>
            <consortium name="WormBaseParasite"/>
        </authorList>
    </citation>
    <scope>IDENTIFICATION</scope>
</reference>
<keyword evidence="4 5" id="KW-0472">Membrane</keyword>
<dbReference type="AlphaFoldDB" id="A0A915HH86"/>
<dbReference type="GO" id="GO:0004930">
    <property type="term" value="F:G protein-coupled receptor activity"/>
    <property type="evidence" value="ECO:0007669"/>
    <property type="project" value="InterPro"/>
</dbReference>
<dbReference type="WBParaSite" id="nRc.2.0.1.t00983-RA">
    <property type="protein sequence ID" value="nRc.2.0.1.t00983-RA"/>
    <property type="gene ID" value="nRc.2.0.1.g00983"/>
</dbReference>
<keyword evidence="3 5" id="KW-1133">Transmembrane helix</keyword>
<evidence type="ECO:0000313" key="7">
    <source>
        <dbReference type="Proteomes" id="UP000887565"/>
    </source>
</evidence>
<dbReference type="InterPro" id="IPR019430">
    <property type="entry name" value="7TM_GPCR_serpentine_rcpt_Srx"/>
</dbReference>
<dbReference type="GO" id="GO:0016020">
    <property type="term" value="C:membrane"/>
    <property type="evidence" value="ECO:0007669"/>
    <property type="project" value="UniProtKB-SubCell"/>
</dbReference>
<name>A0A915HH86_ROMCU</name>
<feature type="transmembrane region" description="Helical" evidence="5">
    <location>
        <begin position="227"/>
        <end position="248"/>
    </location>
</feature>
<feature type="domain" description="7TM GPCR serpentine receptor class x (Srx)" evidence="6">
    <location>
        <begin position="47"/>
        <end position="277"/>
    </location>
</feature>
<dbReference type="Proteomes" id="UP000887565">
    <property type="component" value="Unplaced"/>
</dbReference>
<evidence type="ECO:0000256" key="5">
    <source>
        <dbReference type="SAM" id="Phobius"/>
    </source>
</evidence>
<dbReference type="CDD" id="cd00637">
    <property type="entry name" value="7tm_classA_rhodopsin-like"/>
    <property type="match status" value="1"/>
</dbReference>
<evidence type="ECO:0000256" key="2">
    <source>
        <dbReference type="ARBA" id="ARBA00022692"/>
    </source>
</evidence>
<evidence type="ECO:0000259" key="6">
    <source>
        <dbReference type="Pfam" id="PF10328"/>
    </source>
</evidence>
<dbReference type="SUPFAM" id="SSF81321">
    <property type="entry name" value="Family A G protein-coupled receptor-like"/>
    <property type="match status" value="1"/>
</dbReference>
<feature type="transmembrane region" description="Helical" evidence="5">
    <location>
        <begin position="260"/>
        <end position="280"/>
    </location>
</feature>
<evidence type="ECO:0000256" key="4">
    <source>
        <dbReference type="ARBA" id="ARBA00023136"/>
    </source>
</evidence>